<name>A0A813KMP2_POLGL</name>
<dbReference type="Proteomes" id="UP000626109">
    <property type="component" value="Unassembled WGS sequence"/>
</dbReference>
<feature type="region of interest" description="Disordered" evidence="1">
    <location>
        <begin position="227"/>
        <end position="302"/>
    </location>
</feature>
<evidence type="ECO:0000256" key="1">
    <source>
        <dbReference type="SAM" id="MobiDB-lite"/>
    </source>
</evidence>
<evidence type="ECO:0000313" key="2">
    <source>
        <dbReference type="EMBL" id="CAE8708214.1"/>
    </source>
</evidence>
<reference evidence="2" key="1">
    <citation type="submission" date="2021-02" db="EMBL/GenBank/DDBJ databases">
        <authorList>
            <person name="Dougan E. K."/>
            <person name="Rhodes N."/>
            <person name="Thang M."/>
            <person name="Chan C."/>
        </authorList>
    </citation>
    <scope>NUCLEOTIDE SEQUENCE</scope>
</reference>
<proteinExistence type="predicted"/>
<feature type="region of interest" description="Disordered" evidence="1">
    <location>
        <begin position="193"/>
        <end position="213"/>
    </location>
</feature>
<sequence length="302" mass="31714">MALLSRAAGNRHSQGSSFSLAWDTSADVEDTRGARRHGGAPAAMSKENYAAALRDQIASKRDGGGYGSVGGVGGGYGGGDRRSSFAGGGAALLGLGAADNSVFDIGHQNTGAMEHRQNSYAQDLKAQIDERANKRSDARNARLAADKEDDVRVEHERAHYQNQVQRERDSQAERGRVVQARADALEQFLSEKGEAPRRGAMAAEGGYAAPQVGRQRKIQFQESDAPYGAANYGQENRAPSAPVDWSGCGALPGQHSAPNGPVSSNRYASGGNQNCGNVLTDKPSSRVLAPPGGKSSFSLGWS</sequence>
<accession>A0A813KMP2</accession>
<organism evidence="2 3">
    <name type="scientific">Polarella glacialis</name>
    <name type="common">Dinoflagellate</name>
    <dbReference type="NCBI Taxonomy" id="89957"/>
    <lineage>
        <taxon>Eukaryota</taxon>
        <taxon>Sar</taxon>
        <taxon>Alveolata</taxon>
        <taxon>Dinophyceae</taxon>
        <taxon>Suessiales</taxon>
        <taxon>Suessiaceae</taxon>
        <taxon>Polarella</taxon>
    </lineage>
</organism>
<protein>
    <submittedName>
        <fullName evidence="2">Uncharacterized protein</fullName>
    </submittedName>
</protein>
<dbReference type="EMBL" id="CAJNNW010031617">
    <property type="protein sequence ID" value="CAE8708214.1"/>
    <property type="molecule type" value="Genomic_DNA"/>
</dbReference>
<evidence type="ECO:0000313" key="3">
    <source>
        <dbReference type="Proteomes" id="UP000626109"/>
    </source>
</evidence>
<gene>
    <name evidence="2" type="ORF">PGLA2088_LOCUS34845</name>
</gene>
<comment type="caution">
    <text evidence="2">The sequence shown here is derived from an EMBL/GenBank/DDBJ whole genome shotgun (WGS) entry which is preliminary data.</text>
</comment>
<feature type="compositionally biased region" description="Polar residues" evidence="1">
    <location>
        <begin position="261"/>
        <end position="277"/>
    </location>
</feature>
<dbReference type="AlphaFoldDB" id="A0A813KMP2"/>